<evidence type="ECO:0000256" key="2">
    <source>
        <dbReference type="ARBA" id="ARBA00022679"/>
    </source>
</evidence>
<name>A0ABT2SLI0_9FIRM</name>
<dbReference type="SUPFAM" id="SSF53613">
    <property type="entry name" value="Ribokinase-like"/>
    <property type="match status" value="1"/>
</dbReference>
<keyword evidence="6" id="KW-1185">Reference proteome</keyword>
<comment type="caution">
    <text evidence="5">The sequence shown here is derived from an EMBL/GenBank/DDBJ whole genome shotgun (WGS) entry which is preliminary data.</text>
</comment>
<accession>A0ABT2SLI0</accession>
<keyword evidence="3 5" id="KW-0418">Kinase</keyword>
<dbReference type="PANTHER" id="PTHR43085">
    <property type="entry name" value="HEXOKINASE FAMILY MEMBER"/>
    <property type="match status" value="1"/>
</dbReference>
<dbReference type="Pfam" id="PF00294">
    <property type="entry name" value="PfkB"/>
    <property type="match status" value="1"/>
</dbReference>
<reference evidence="5 6" key="1">
    <citation type="journal article" date="2021" name="ISME Commun">
        <title>Automated analysis of genomic sequences facilitates high-throughput and comprehensive description of bacteria.</title>
        <authorList>
            <person name="Hitch T.C.A."/>
        </authorList>
    </citation>
    <scope>NUCLEOTIDE SEQUENCE [LARGE SCALE GENOMIC DNA]</scope>
    <source>
        <strain evidence="5 6">Sanger_29</strain>
    </source>
</reference>
<organism evidence="5 6">
    <name type="scientific">Muricoprocola aceti</name>
    <dbReference type="NCBI Taxonomy" id="2981772"/>
    <lineage>
        <taxon>Bacteria</taxon>
        <taxon>Bacillati</taxon>
        <taxon>Bacillota</taxon>
        <taxon>Clostridia</taxon>
        <taxon>Lachnospirales</taxon>
        <taxon>Lachnospiraceae</taxon>
        <taxon>Muricoprocola</taxon>
    </lineage>
</organism>
<comment type="similarity">
    <text evidence="1">Belongs to the carbohydrate kinase PfkB family.</text>
</comment>
<evidence type="ECO:0000313" key="6">
    <source>
        <dbReference type="Proteomes" id="UP001652338"/>
    </source>
</evidence>
<dbReference type="InterPro" id="IPR011611">
    <property type="entry name" value="PfkB_dom"/>
</dbReference>
<keyword evidence="2" id="KW-0808">Transferase</keyword>
<dbReference type="EMBL" id="JAOQKE010000006">
    <property type="protein sequence ID" value="MCU6725166.1"/>
    <property type="molecule type" value="Genomic_DNA"/>
</dbReference>
<dbReference type="Proteomes" id="UP001652338">
    <property type="component" value="Unassembled WGS sequence"/>
</dbReference>
<dbReference type="Gene3D" id="3.40.1190.20">
    <property type="match status" value="1"/>
</dbReference>
<feature type="domain" description="Carbohydrate kinase PfkB" evidence="4">
    <location>
        <begin position="17"/>
        <end position="276"/>
    </location>
</feature>
<sequence length="296" mass="33070">MKKVSILGIGVATLDIYVNQGRMYPGGNEYNVACNAASLGAEAGFLGVFAKNPAGELLEQTLKERNICLTMCRHEEGSSGYSLVELKEDGDRVFLDWNQDGVTERYPIEFTKEELDYIQSYQAVSVGRCASVAVEKIRKMKEHGINVCYDFHEIYTEEDIREIAPFLRYAFFSCSHLTEEEIRHNLKVAVEQGAGIAIGTRGPLSVFAYDGKRYYEQEACKVEEVKDALGAGDSFIGAFLVNYLQYDEWTEEERISYALKQAVEHAASVIQVEGSIGVGYDVEADQVKEMVGIQNE</sequence>
<evidence type="ECO:0000313" key="5">
    <source>
        <dbReference type="EMBL" id="MCU6725166.1"/>
    </source>
</evidence>
<evidence type="ECO:0000259" key="4">
    <source>
        <dbReference type="Pfam" id="PF00294"/>
    </source>
</evidence>
<proteinExistence type="inferred from homology"/>
<protein>
    <submittedName>
        <fullName evidence="5">PfkB family carbohydrate kinase</fullName>
    </submittedName>
</protein>
<dbReference type="RefSeq" id="WP_262654537.1">
    <property type="nucleotide sequence ID" value="NZ_JAOQKE010000006.1"/>
</dbReference>
<dbReference type="PANTHER" id="PTHR43085:SF41">
    <property type="entry name" value="FRUCTOSELYSINE 6-KINASE"/>
    <property type="match status" value="1"/>
</dbReference>
<dbReference type="GO" id="GO:0016301">
    <property type="term" value="F:kinase activity"/>
    <property type="evidence" value="ECO:0007669"/>
    <property type="project" value="UniProtKB-KW"/>
</dbReference>
<dbReference type="InterPro" id="IPR050306">
    <property type="entry name" value="PfkB_Carbo_kinase"/>
</dbReference>
<dbReference type="InterPro" id="IPR029056">
    <property type="entry name" value="Ribokinase-like"/>
</dbReference>
<evidence type="ECO:0000256" key="1">
    <source>
        <dbReference type="ARBA" id="ARBA00010688"/>
    </source>
</evidence>
<evidence type="ECO:0000256" key="3">
    <source>
        <dbReference type="ARBA" id="ARBA00022777"/>
    </source>
</evidence>
<gene>
    <name evidence="5" type="ORF">OCV47_07360</name>
</gene>